<evidence type="ECO:0008006" key="13">
    <source>
        <dbReference type="Google" id="ProtNLM"/>
    </source>
</evidence>
<comment type="subunit">
    <text evidence="4">Complex I is composed of 45 different subunits.</text>
</comment>
<keyword evidence="6" id="KW-0679">Respiratory chain</keyword>
<evidence type="ECO:0000256" key="3">
    <source>
        <dbReference type="ARBA" id="ARBA00010261"/>
    </source>
</evidence>
<evidence type="ECO:0000256" key="10">
    <source>
        <dbReference type="ARBA" id="ARBA00023136"/>
    </source>
</evidence>
<evidence type="ECO:0000256" key="5">
    <source>
        <dbReference type="ARBA" id="ARBA00022448"/>
    </source>
</evidence>
<evidence type="ECO:0000256" key="6">
    <source>
        <dbReference type="ARBA" id="ARBA00022660"/>
    </source>
</evidence>
<keyword evidence="5" id="KW-0813">Transport</keyword>
<evidence type="ECO:0000256" key="7">
    <source>
        <dbReference type="ARBA" id="ARBA00022792"/>
    </source>
</evidence>
<evidence type="ECO:0000313" key="12">
    <source>
        <dbReference type="Proteomes" id="UP000617340"/>
    </source>
</evidence>
<keyword evidence="8" id="KW-0249">Electron transport</keyword>
<evidence type="ECO:0000256" key="2">
    <source>
        <dbReference type="ARBA" id="ARBA00004443"/>
    </source>
</evidence>
<dbReference type="AlphaFoldDB" id="A0A834K4Q9"/>
<comment type="function">
    <text evidence="1">Accessory subunit of the mitochondrial membrane respiratory chain NADH dehydrogenase (Complex I), that is believed not to be involved in catalysis. Complex I functions in the transfer of electrons from NADH to the respiratory chain. The immediate electron acceptor for the enzyme is believed to be ubiquinone.</text>
</comment>
<keyword evidence="9" id="KW-0496">Mitochondrion</keyword>
<evidence type="ECO:0000256" key="4">
    <source>
        <dbReference type="ARBA" id="ARBA00011533"/>
    </source>
</evidence>
<accession>A0A834K4Q9</accession>
<dbReference type="GO" id="GO:0005743">
    <property type="term" value="C:mitochondrial inner membrane"/>
    <property type="evidence" value="ECO:0007669"/>
    <property type="project" value="UniProtKB-SubCell"/>
</dbReference>
<evidence type="ECO:0000313" key="11">
    <source>
        <dbReference type="EMBL" id="KAF7399387.1"/>
    </source>
</evidence>
<keyword evidence="7" id="KW-0999">Mitochondrion inner membrane</keyword>
<dbReference type="Proteomes" id="UP000617340">
    <property type="component" value="Unassembled WGS sequence"/>
</dbReference>
<comment type="subcellular location">
    <subcellularLocation>
        <location evidence="2">Mitochondrion inner membrane</location>
        <topology evidence="2">Peripheral membrane protein</topology>
        <orientation evidence="2">Matrix side</orientation>
    </subcellularLocation>
</comment>
<dbReference type="EMBL" id="JACSDZ010000007">
    <property type="protein sequence ID" value="KAF7399387.1"/>
    <property type="molecule type" value="Genomic_DNA"/>
</dbReference>
<keyword evidence="12" id="KW-1185">Reference proteome</keyword>
<sequence length="117" mass="13683">MAGAFKKATLTGLKQVPNPYAVLEVLNNKILNGLKTFPENYTYRQCTEQIVKERVNILKQNPDKEVVAEKLGVKYIEEIIEQAKLEVMLIHRMKIWKPWENLIEEAPVNQWSWPPHK</sequence>
<gene>
    <name evidence="11" type="ORF">HZH68_007979</name>
</gene>
<comment type="caution">
    <text evidence="11">The sequence shown here is derived from an EMBL/GenBank/DDBJ whole genome shotgun (WGS) entry which is preliminary data.</text>
</comment>
<dbReference type="InterPro" id="IPR006806">
    <property type="entry name" value="NDUFA5"/>
</dbReference>
<dbReference type="PANTHER" id="PTHR12653:SF0">
    <property type="entry name" value="NADH DEHYDROGENASE [UBIQUINONE] 1 ALPHA SUBCOMPLEX SUBUNIT 5"/>
    <property type="match status" value="1"/>
</dbReference>
<dbReference type="GO" id="GO:0022904">
    <property type="term" value="P:respiratory electron transport chain"/>
    <property type="evidence" value="ECO:0007669"/>
    <property type="project" value="InterPro"/>
</dbReference>
<keyword evidence="10" id="KW-0472">Membrane</keyword>
<evidence type="ECO:0000256" key="1">
    <source>
        <dbReference type="ARBA" id="ARBA00003195"/>
    </source>
</evidence>
<evidence type="ECO:0000256" key="8">
    <source>
        <dbReference type="ARBA" id="ARBA00022982"/>
    </source>
</evidence>
<reference evidence="11" key="1">
    <citation type="journal article" date="2020" name="G3 (Bethesda)">
        <title>High-Quality Assemblies for Three Invasive Social Wasps from the &lt;i&gt;Vespula&lt;/i&gt; Genus.</title>
        <authorList>
            <person name="Harrop T.W.R."/>
            <person name="Guhlin J."/>
            <person name="McLaughlin G.M."/>
            <person name="Permina E."/>
            <person name="Stockwell P."/>
            <person name="Gilligan J."/>
            <person name="Le Lec M.F."/>
            <person name="Gruber M.A.M."/>
            <person name="Quinn O."/>
            <person name="Lovegrove M."/>
            <person name="Duncan E.J."/>
            <person name="Remnant E.J."/>
            <person name="Van Eeckhoven J."/>
            <person name="Graham B."/>
            <person name="Knapp R.A."/>
            <person name="Langford K.W."/>
            <person name="Kronenberg Z."/>
            <person name="Press M.O."/>
            <person name="Eacker S.M."/>
            <person name="Wilson-Rankin E.E."/>
            <person name="Purcell J."/>
            <person name="Lester P.J."/>
            <person name="Dearden P.K."/>
        </authorList>
    </citation>
    <scope>NUCLEOTIDE SEQUENCE</scope>
    <source>
        <strain evidence="11">Linc-1</strain>
    </source>
</reference>
<proteinExistence type="inferred from homology"/>
<comment type="similarity">
    <text evidence="3">Belongs to the complex I NDUFA5 subunit family.</text>
</comment>
<dbReference type="Pfam" id="PF04716">
    <property type="entry name" value="ETC_C1_NDUFA5"/>
    <property type="match status" value="1"/>
</dbReference>
<organism evidence="11 12">
    <name type="scientific">Vespula germanica</name>
    <name type="common">German yellow jacket</name>
    <name type="synonym">Paravespula germanica</name>
    <dbReference type="NCBI Taxonomy" id="30212"/>
    <lineage>
        <taxon>Eukaryota</taxon>
        <taxon>Metazoa</taxon>
        <taxon>Ecdysozoa</taxon>
        <taxon>Arthropoda</taxon>
        <taxon>Hexapoda</taxon>
        <taxon>Insecta</taxon>
        <taxon>Pterygota</taxon>
        <taxon>Neoptera</taxon>
        <taxon>Endopterygota</taxon>
        <taxon>Hymenoptera</taxon>
        <taxon>Apocrita</taxon>
        <taxon>Aculeata</taxon>
        <taxon>Vespoidea</taxon>
        <taxon>Vespidae</taxon>
        <taxon>Vespinae</taxon>
        <taxon>Vespula</taxon>
    </lineage>
</organism>
<dbReference type="PANTHER" id="PTHR12653">
    <property type="entry name" value="NADH-UBIQUINONE OXIDOREDUCTASE 13 KD-B SUBUNIT"/>
    <property type="match status" value="1"/>
</dbReference>
<name>A0A834K4Q9_VESGE</name>
<protein>
    <recommendedName>
        <fullName evidence="13">NADH dehydrogenase [ubiquinone] 1 alpha subcomplex subunit 5</fullName>
    </recommendedName>
</protein>
<evidence type="ECO:0000256" key="9">
    <source>
        <dbReference type="ARBA" id="ARBA00023128"/>
    </source>
</evidence>